<evidence type="ECO:0000313" key="5">
    <source>
        <dbReference type="EMBL" id="SGZ39894.1"/>
    </source>
</evidence>
<comment type="similarity">
    <text evidence="1">Belongs to the SEC6 family.</text>
</comment>
<name>A0A1L0FJX5_9ASCO</name>
<dbReference type="EMBL" id="FQNF01000033">
    <property type="protein sequence ID" value="SGZ39894.1"/>
    <property type="molecule type" value="Genomic_DNA"/>
</dbReference>
<keyword evidence="3" id="KW-0268">Exocytosis</keyword>
<dbReference type="VEuPathDB" id="FungiDB:HGUI_02094"/>
<evidence type="ECO:0000259" key="4">
    <source>
        <dbReference type="PROSITE" id="PS50168"/>
    </source>
</evidence>
<dbReference type="OrthoDB" id="190098at2759"/>
<gene>
    <name evidence="5" type="ORF">HGUI_02094</name>
</gene>
<accession>A0A1L0FJX5</accession>
<dbReference type="GO" id="GO:0042981">
    <property type="term" value="P:regulation of apoptotic process"/>
    <property type="evidence" value="ECO:0007669"/>
    <property type="project" value="InterPro"/>
</dbReference>
<evidence type="ECO:0000256" key="3">
    <source>
        <dbReference type="ARBA" id="ARBA00022483"/>
    </source>
</evidence>
<dbReference type="GO" id="GO:0006887">
    <property type="term" value="P:exocytosis"/>
    <property type="evidence" value="ECO:0007669"/>
    <property type="project" value="UniProtKB-KW"/>
</dbReference>
<proteinExistence type="inferred from homology"/>
<dbReference type="AlphaFoldDB" id="A0A1L0FJX5"/>
<dbReference type="GO" id="GO:0000149">
    <property type="term" value="F:SNARE binding"/>
    <property type="evidence" value="ECO:0007669"/>
    <property type="project" value="TreeGrafter"/>
</dbReference>
<keyword evidence="6" id="KW-1185">Reference proteome</keyword>
<dbReference type="PROSITE" id="PS50168">
    <property type="entry name" value="DED"/>
    <property type="match status" value="1"/>
</dbReference>
<dbReference type="Gene3D" id="1.10.357.50">
    <property type="match status" value="1"/>
</dbReference>
<dbReference type="Pfam" id="PF06046">
    <property type="entry name" value="Sec6"/>
    <property type="match status" value="1"/>
</dbReference>
<dbReference type="InterPro" id="IPR042532">
    <property type="entry name" value="EXOC3/Sec6_C"/>
</dbReference>
<sequence length="868" mass="102925">MATINTKELTQDYTVSAIHEINEKFEKLDIHSDNGILGLDFLNYKTEISNENNSLNFDLQKEYDSIMNYLNEKLKNIEINKTKHFLYMKKLEDLKTIMYKSINGSAVAKGTDFDQLIKFNDDLTNINQSIEYYHKFVQFENICHELDTLITELTEDVDFLEISDDEFINGDYATKILYLHNQINELKKFEQIVKKLSSFDNTDKEIANIINKFFMTVEKYDIIKEKFNKFTKNLITDLVDFIRSKRFIIILIFFKILERDTEEDMEILDTLNFLKTKQESLTIVKKVNTKKFLKDDDEAKDVFNNLLCQEIIKNRVGTRLIPNKMIDFFIETLNNEVTDMFGNLESTYHLNTPEINYEVLDNLEWIMNELLVVFDHLYKFCWSKFPIREIYFKVYYEHLNNLILKIIGKEPDFNNLVKILQLDQIFLKFFDKDLKFKTLNWESPSIMGEKEKELLINDYLNLLSKKMDEWVHNIQMEETALFVKRDKEPSFDENKNLWILDLKNLFQMFIQQMDLCCDIGYIQIFLGCFNIFTKLILKRQREWITLIKAELKKWIDYNQSSNDFDEAKTGLEEPAGGFLEYLIAVTNDQMKGADLTVMVQDKYTQLVSAKHKDTIDSEIDLILDGYADVAKVCTNAIIDLILDDVKDNLTLVLSSKWYVNDNDTLILQTINILQDYLQDIQQFMNEYVFVTFLENLLEEIVINYIESLNYKPMIVKKKIIIGFKKDLEMLFKFFQNYKPKKEEQTEEEEEDYTYDEMLESKFKILEYFIDLICCPLSLEDNVEDFKTIWSNLVESYYDCPLSLIHRIVRLRIKEEKEVSTNSSTNNTIKMNQLFDSCQEIKDMNLKHVKETSLDMNPVPTFVAKLNIN</sequence>
<dbReference type="InterPro" id="IPR010326">
    <property type="entry name" value="EXOC3/Sec6"/>
</dbReference>
<keyword evidence="2" id="KW-0813">Transport</keyword>
<dbReference type="PANTHER" id="PTHR21292:SF1">
    <property type="entry name" value="EXOCYST COMPLEX COMPONENT 3"/>
    <property type="match status" value="1"/>
</dbReference>
<feature type="domain" description="DED" evidence="4">
    <location>
        <begin position="145"/>
        <end position="228"/>
    </location>
</feature>
<dbReference type="Gene3D" id="1.10.357.70">
    <property type="entry name" value="Exocyst complex component Sec6, C-terminal domain"/>
    <property type="match status" value="1"/>
</dbReference>
<organism evidence="5 6">
    <name type="scientific">Hanseniaspora guilliermondii</name>
    <dbReference type="NCBI Taxonomy" id="56406"/>
    <lineage>
        <taxon>Eukaryota</taxon>
        <taxon>Fungi</taxon>
        <taxon>Dikarya</taxon>
        <taxon>Ascomycota</taxon>
        <taxon>Saccharomycotina</taxon>
        <taxon>Saccharomycetes</taxon>
        <taxon>Saccharomycodales</taxon>
        <taxon>Saccharomycodaceae</taxon>
        <taxon>Hanseniaspora</taxon>
    </lineage>
</organism>
<dbReference type="GO" id="GO:0051601">
    <property type="term" value="P:exocyst localization"/>
    <property type="evidence" value="ECO:0007669"/>
    <property type="project" value="TreeGrafter"/>
</dbReference>
<dbReference type="PANTHER" id="PTHR21292">
    <property type="entry name" value="EXOCYST COMPLEX COMPONENT SEC6-RELATED"/>
    <property type="match status" value="1"/>
</dbReference>
<protein>
    <recommendedName>
        <fullName evidence="4">DED domain-containing protein</fullName>
    </recommendedName>
</protein>
<dbReference type="InterPro" id="IPR001875">
    <property type="entry name" value="DED_dom"/>
</dbReference>
<dbReference type="GO" id="GO:0000145">
    <property type="term" value="C:exocyst"/>
    <property type="evidence" value="ECO:0007669"/>
    <property type="project" value="InterPro"/>
</dbReference>
<evidence type="ECO:0000256" key="1">
    <source>
        <dbReference type="ARBA" id="ARBA00009447"/>
    </source>
</evidence>
<evidence type="ECO:0000313" key="6">
    <source>
        <dbReference type="Proteomes" id="UP000183365"/>
    </source>
</evidence>
<reference evidence="6" key="1">
    <citation type="submission" date="2016-11" db="EMBL/GenBank/DDBJ databases">
        <authorList>
            <person name="Guldener U."/>
        </authorList>
    </citation>
    <scope>NUCLEOTIDE SEQUENCE [LARGE SCALE GENOMIC DNA]</scope>
</reference>
<dbReference type="Proteomes" id="UP000183365">
    <property type="component" value="Unassembled WGS sequence"/>
</dbReference>
<evidence type="ECO:0000256" key="2">
    <source>
        <dbReference type="ARBA" id="ARBA00022448"/>
    </source>
</evidence>